<feature type="region of interest" description="Disordered" evidence="1">
    <location>
        <begin position="369"/>
        <end position="393"/>
    </location>
</feature>
<reference evidence="2 3" key="1">
    <citation type="submission" date="2016-05" db="EMBL/GenBank/DDBJ databases">
        <title>A degradative enzymes factory behind the ericoid mycorrhizal symbiosis.</title>
        <authorList>
            <consortium name="DOE Joint Genome Institute"/>
            <person name="Martino E."/>
            <person name="Morin E."/>
            <person name="Grelet G."/>
            <person name="Kuo A."/>
            <person name="Kohler A."/>
            <person name="Daghino S."/>
            <person name="Barry K."/>
            <person name="Choi C."/>
            <person name="Cichocki N."/>
            <person name="Clum A."/>
            <person name="Copeland A."/>
            <person name="Hainaut M."/>
            <person name="Haridas S."/>
            <person name="Labutti K."/>
            <person name="Lindquist E."/>
            <person name="Lipzen A."/>
            <person name="Khouja H.-R."/>
            <person name="Murat C."/>
            <person name="Ohm R."/>
            <person name="Olson A."/>
            <person name="Spatafora J."/>
            <person name="Veneault-Fourrey C."/>
            <person name="Henrissat B."/>
            <person name="Grigoriev I."/>
            <person name="Martin F."/>
            <person name="Perotto S."/>
        </authorList>
    </citation>
    <scope>NUCLEOTIDE SEQUENCE [LARGE SCALE GENOMIC DNA]</scope>
    <source>
        <strain evidence="2 3">UAMH 7357</strain>
    </source>
</reference>
<sequence length="495" mass="56013">MITLTEPLMSAVATTLDSSLQSPEFWKYERAKIYQQFLKSYKTSCYEYQEHNAALYFFHYNRWWCQIATHGTGLKRAHFPILINGKGHWAFLDNHASNNIMSLNLALKLGLAVREDSVAFKMIDGSYERSLGYTWVDCTLPADASTSVRLKFNVFATAVRPLIMGGPFLHETQLLTAAKNLQLKGSSLAHGTPHQYSLYLIKIETKDFLRSATGIAISDSGADSVLISLSFAQKNALPILPRQDRNFIVRAANGKPVKVKGTIDASIGPVNPKGNLNSTRQYRFLVVKGLPFDIVLGAKLVKAQTLSDLCIPPFSHRLAESDHNTCYVENLGRFELWIANHHSLKKKMNETLPGEKYIEKAEKNLKDLKKHRKTRHDFKEKDPDKAQEAQRKASKAWVDLQMNRKDATEAGYDKFVDEIKEEPWFKKLEYERLQEEYRASTEVVVQRPVVQDGEANENANSEANGEAIAGGQHHPPARYGWGHGWGISRVHKKRA</sequence>
<evidence type="ECO:0000256" key="1">
    <source>
        <dbReference type="SAM" id="MobiDB-lite"/>
    </source>
</evidence>
<evidence type="ECO:0000313" key="3">
    <source>
        <dbReference type="Proteomes" id="UP000235672"/>
    </source>
</evidence>
<dbReference type="CDD" id="cd00303">
    <property type="entry name" value="retropepsin_like"/>
    <property type="match status" value="1"/>
</dbReference>
<name>A0A2J6PF46_9HELO</name>
<feature type="region of interest" description="Disordered" evidence="1">
    <location>
        <begin position="452"/>
        <end position="495"/>
    </location>
</feature>
<dbReference type="OrthoDB" id="4767016at2759"/>
<organism evidence="2 3">
    <name type="scientific">Hyaloscypha hepaticicola</name>
    <dbReference type="NCBI Taxonomy" id="2082293"/>
    <lineage>
        <taxon>Eukaryota</taxon>
        <taxon>Fungi</taxon>
        <taxon>Dikarya</taxon>
        <taxon>Ascomycota</taxon>
        <taxon>Pezizomycotina</taxon>
        <taxon>Leotiomycetes</taxon>
        <taxon>Helotiales</taxon>
        <taxon>Hyaloscyphaceae</taxon>
        <taxon>Hyaloscypha</taxon>
    </lineage>
</organism>
<evidence type="ECO:0000313" key="2">
    <source>
        <dbReference type="EMBL" id="PMD12668.1"/>
    </source>
</evidence>
<accession>A0A2J6PF46</accession>
<dbReference type="Proteomes" id="UP000235672">
    <property type="component" value="Unassembled WGS sequence"/>
</dbReference>
<feature type="compositionally biased region" description="Low complexity" evidence="1">
    <location>
        <begin position="456"/>
        <end position="471"/>
    </location>
</feature>
<dbReference type="Gene3D" id="2.40.70.10">
    <property type="entry name" value="Acid Proteases"/>
    <property type="match status" value="2"/>
</dbReference>
<gene>
    <name evidence="2" type="ORF">NA56DRAFT_756443</name>
</gene>
<protein>
    <submittedName>
        <fullName evidence="2">Uncharacterized protein</fullName>
    </submittedName>
</protein>
<keyword evidence="3" id="KW-1185">Reference proteome</keyword>
<dbReference type="InterPro" id="IPR021109">
    <property type="entry name" value="Peptidase_aspartic_dom_sf"/>
</dbReference>
<feature type="compositionally biased region" description="Basic and acidic residues" evidence="1">
    <location>
        <begin position="377"/>
        <end position="391"/>
    </location>
</feature>
<proteinExistence type="predicted"/>
<dbReference type="EMBL" id="KZ613545">
    <property type="protein sequence ID" value="PMD12668.1"/>
    <property type="molecule type" value="Genomic_DNA"/>
</dbReference>
<dbReference type="AlphaFoldDB" id="A0A2J6PF46"/>